<evidence type="ECO:0000313" key="3">
    <source>
        <dbReference type="WBParaSite" id="ACRNAN_scaffold1157.g30759.t1"/>
    </source>
</evidence>
<keyword evidence="1" id="KW-0732">Signal</keyword>
<evidence type="ECO:0000256" key="1">
    <source>
        <dbReference type="SAM" id="SignalP"/>
    </source>
</evidence>
<reference evidence="3" key="1">
    <citation type="submission" date="2022-11" db="UniProtKB">
        <authorList>
            <consortium name="WormBaseParasite"/>
        </authorList>
    </citation>
    <scope>IDENTIFICATION</scope>
</reference>
<proteinExistence type="predicted"/>
<dbReference type="Proteomes" id="UP000887540">
    <property type="component" value="Unplaced"/>
</dbReference>
<dbReference type="WBParaSite" id="ACRNAN_scaffold1157.g30759.t1">
    <property type="protein sequence ID" value="ACRNAN_scaffold1157.g30759.t1"/>
    <property type="gene ID" value="ACRNAN_scaffold1157.g30759"/>
</dbReference>
<keyword evidence="2" id="KW-1185">Reference proteome</keyword>
<name>A0A914CJW4_9BILA</name>
<evidence type="ECO:0000313" key="2">
    <source>
        <dbReference type="Proteomes" id="UP000887540"/>
    </source>
</evidence>
<accession>A0A914CJW4</accession>
<dbReference type="AlphaFoldDB" id="A0A914CJW4"/>
<feature type="chain" id="PRO_5037226304" evidence="1">
    <location>
        <begin position="19"/>
        <end position="180"/>
    </location>
</feature>
<sequence length="180" mass="20948">MKFFIFLLGFLIFNNVEAYKILVAYEHDSKSHLGSMIPLVKSLSQNNNVTFFYIAKRDLPPNLGPNISYIQTNINMRDEGRRDFLTLLQFRKTMHSFDIYPVFIAGDIILGHMIEYHMEKILEVLNQEWDLVILDELFGMHAHTFAIILNRLKKVPYIVFSTTLMVETTSSNMALSRPIL</sequence>
<organism evidence="2 3">
    <name type="scientific">Acrobeloides nanus</name>
    <dbReference type="NCBI Taxonomy" id="290746"/>
    <lineage>
        <taxon>Eukaryota</taxon>
        <taxon>Metazoa</taxon>
        <taxon>Ecdysozoa</taxon>
        <taxon>Nematoda</taxon>
        <taxon>Chromadorea</taxon>
        <taxon>Rhabditida</taxon>
        <taxon>Tylenchina</taxon>
        <taxon>Cephalobomorpha</taxon>
        <taxon>Cephaloboidea</taxon>
        <taxon>Cephalobidae</taxon>
        <taxon>Acrobeloides</taxon>
    </lineage>
</organism>
<feature type="signal peptide" evidence="1">
    <location>
        <begin position="1"/>
        <end position="18"/>
    </location>
</feature>
<protein>
    <submittedName>
        <fullName evidence="3">Uncharacterized protein</fullName>
    </submittedName>
</protein>